<evidence type="ECO:0000256" key="11">
    <source>
        <dbReference type="ARBA" id="ARBA00023136"/>
    </source>
</evidence>
<reference evidence="15 16" key="1">
    <citation type="submission" date="2014-11" db="EMBL/GenBank/DDBJ databases">
        <title>Pan-genome of Gallibacterium spp.</title>
        <authorList>
            <person name="Kudirkiene E."/>
            <person name="Bojesen A.M."/>
        </authorList>
    </citation>
    <scope>NUCLEOTIDE SEQUENCE [LARGE SCALE GENOMIC DNA]</scope>
    <source>
        <strain evidence="15 16">F150</strain>
    </source>
</reference>
<feature type="transmembrane region" description="Helical" evidence="13">
    <location>
        <begin position="144"/>
        <end position="164"/>
    </location>
</feature>
<keyword evidence="4" id="KW-1003">Cell membrane</keyword>
<comment type="caution">
    <text evidence="15">The sequence shown here is derived from an EMBL/GenBank/DDBJ whole genome shotgun (WGS) entry which is preliminary data.</text>
</comment>
<evidence type="ECO:0000256" key="12">
    <source>
        <dbReference type="ARBA" id="ARBA00037975"/>
    </source>
</evidence>
<keyword evidence="11 13" id="KW-0472">Membrane</keyword>
<feature type="transmembrane region" description="Helical" evidence="13">
    <location>
        <begin position="113"/>
        <end position="132"/>
    </location>
</feature>
<dbReference type="EMBL" id="JTJL01000015">
    <property type="protein sequence ID" value="OBW95072.1"/>
    <property type="molecule type" value="Genomic_DNA"/>
</dbReference>
<feature type="transmembrane region" description="Helical" evidence="13">
    <location>
        <begin position="7"/>
        <end position="27"/>
    </location>
</feature>
<comment type="subcellular location">
    <subcellularLocation>
        <location evidence="2">Cell membrane</location>
        <topology evidence="2">Multi-pass membrane protein</topology>
    </subcellularLocation>
</comment>
<evidence type="ECO:0000256" key="10">
    <source>
        <dbReference type="ARBA" id="ARBA00023004"/>
    </source>
</evidence>
<dbReference type="InterPro" id="IPR052168">
    <property type="entry name" value="Cytochrome_b561_oxidase"/>
</dbReference>
<organism evidence="15 16">
    <name type="scientific">Gallibacterium salpingitidis</name>
    <dbReference type="NCBI Taxonomy" id="505341"/>
    <lineage>
        <taxon>Bacteria</taxon>
        <taxon>Pseudomonadati</taxon>
        <taxon>Pseudomonadota</taxon>
        <taxon>Gammaproteobacteria</taxon>
        <taxon>Pasteurellales</taxon>
        <taxon>Pasteurellaceae</taxon>
        <taxon>Gallibacterium</taxon>
    </lineage>
</organism>
<name>A0A1A7NXY9_9PAST</name>
<proteinExistence type="inferred from homology"/>
<comment type="similarity">
    <text evidence="12">Belongs to the cytochrome b561 family.</text>
</comment>
<dbReference type="GO" id="GO:0046872">
    <property type="term" value="F:metal ion binding"/>
    <property type="evidence" value="ECO:0007669"/>
    <property type="project" value="UniProtKB-KW"/>
</dbReference>
<dbReference type="RefSeq" id="WP_066106508.1">
    <property type="nucleotide sequence ID" value="NZ_JTJL01000015.1"/>
</dbReference>
<evidence type="ECO:0000256" key="1">
    <source>
        <dbReference type="ARBA" id="ARBA00001970"/>
    </source>
</evidence>
<dbReference type="GO" id="GO:0020037">
    <property type="term" value="F:heme binding"/>
    <property type="evidence" value="ECO:0007669"/>
    <property type="project" value="TreeGrafter"/>
</dbReference>
<evidence type="ECO:0000256" key="13">
    <source>
        <dbReference type="SAM" id="Phobius"/>
    </source>
</evidence>
<keyword evidence="5" id="KW-0349">Heme</keyword>
<dbReference type="PANTHER" id="PTHR30529:SF3">
    <property type="entry name" value="CYTOCHROME B561 HOMOLOG 1"/>
    <property type="match status" value="1"/>
</dbReference>
<evidence type="ECO:0000256" key="4">
    <source>
        <dbReference type="ARBA" id="ARBA00022475"/>
    </source>
</evidence>
<keyword evidence="8" id="KW-0249">Electron transport</keyword>
<dbReference type="GO" id="GO:0022904">
    <property type="term" value="P:respiratory electron transport chain"/>
    <property type="evidence" value="ECO:0007669"/>
    <property type="project" value="InterPro"/>
</dbReference>
<dbReference type="PANTHER" id="PTHR30529">
    <property type="entry name" value="CYTOCHROME B561"/>
    <property type="match status" value="1"/>
</dbReference>
<evidence type="ECO:0000256" key="6">
    <source>
        <dbReference type="ARBA" id="ARBA00022692"/>
    </source>
</evidence>
<keyword evidence="7" id="KW-0479">Metal-binding</keyword>
<evidence type="ECO:0000256" key="2">
    <source>
        <dbReference type="ARBA" id="ARBA00004651"/>
    </source>
</evidence>
<evidence type="ECO:0000313" key="16">
    <source>
        <dbReference type="Proteomes" id="UP000092649"/>
    </source>
</evidence>
<keyword evidence="9 13" id="KW-1133">Transmembrane helix</keyword>
<evidence type="ECO:0000256" key="8">
    <source>
        <dbReference type="ARBA" id="ARBA00022982"/>
    </source>
</evidence>
<feature type="domain" description="Cytochrome b561 bacterial/Ni-hydrogenase" evidence="14">
    <location>
        <begin position="5"/>
        <end position="174"/>
    </location>
</feature>
<keyword evidence="16" id="KW-1185">Reference proteome</keyword>
<dbReference type="PATRIC" id="fig|505341.3.peg.890"/>
<dbReference type="AlphaFoldDB" id="A0A1A7NXY9"/>
<dbReference type="Pfam" id="PF01292">
    <property type="entry name" value="Ni_hydr_CYTB"/>
    <property type="match status" value="1"/>
</dbReference>
<evidence type="ECO:0000313" key="15">
    <source>
        <dbReference type="EMBL" id="OBW95072.1"/>
    </source>
</evidence>
<evidence type="ECO:0000259" key="14">
    <source>
        <dbReference type="Pfam" id="PF01292"/>
    </source>
</evidence>
<feature type="transmembrane region" description="Helical" evidence="13">
    <location>
        <begin position="47"/>
        <end position="67"/>
    </location>
</feature>
<evidence type="ECO:0000256" key="5">
    <source>
        <dbReference type="ARBA" id="ARBA00022617"/>
    </source>
</evidence>
<keyword evidence="10" id="KW-0408">Iron</keyword>
<keyword evidence="6 13" id="KW-0812">Transmembrane</keyword>
<dbReference type="GO" id="GO:0009055">
    <property type="term" value="F:electron transfer activity"/>
    <property type="evidence" value="ECO:0007669"/>
    <property type="project" value="InterPro"/>
</dbReference>
<sequence>MQEKYPRIQIFFHWLSLLFIILTYLSVKLKSLDLTYDWHQLMMSTHFTLGICVWLVVIIRIGLRHLYLSKTPAITPTPPVWQTKLAHYVHLALYLVFILLPILGSLTVLNKGFAVSFLGFPILSGFTANPGLAHTLKEIHETLANGALILIALHAIAALYHHYIVKDNTLLRMMLHKSK</sequence>
<keyword evidence="3" id="KW-0813">Transport</keyword>
<gene>
    <name evidence="15" type="ORF">QS62_04400</name>
</gene>
<feature type="transmembrane region" description="Helical" evidence="13">
    <location>
        <begin position="88"/>
        <end position="107"/>
    </location>
</feature>
<dbReference type="InterPro" id="IPR016174">
    <property type="entry name" value="Di-haem_cyt_TM"/>
</dbReference>
<protein>
    <submittedName>
        <fullName evidence="15">Cytochrome b561</fullName>
    </submittedName>
</protein>
<dbReference type="GO" id="GO:0005886">
    <property type="term" value="C:plasma membrane"/>
    <property type="evidence" value="ECO:0007669"/>
    <property type="project" value="UniProtKB-SubCell"/>
</dbReference>
<evidence type="ECO:0000256" key="9">
    <source>
        <dbReference type="ARBA" id="ARBA00022989"/>
    </source>
</evidence>
<evidence type="ECO:0000256" key="7">
    <source>
        <dbReference type="ARBA" id="ARBA00022723"/>
    </source>
</evidence>
<accession>A0A1A7NXY9</accession>
<dbReference type="OrthoDB" id="9793784at2"/>
<dbReference type="Proteomes" id="UP000092649">
    <property type="component" value="Unassembled WGS sequence"/>
</dbReference>
<evidence type="ECO:0000256" key="3">
    <source>
        <dbReference type="ARBA" id="ARBA00022448"/>
    </source>
</evidence>
<dbReference type="InterPro" id="IPR011577">
    <property type="entry name" value="Cyt_b561_bac/Ni-Hgenase"/>
</dbReference>
<comment type="cofactor">
    <cofactor evidence="1">
        <name>heme b</name>
        <dbReference type="ChEBI" id="CHEBI:60344"/>
    </cofactor>
</comment>
<dbReference type="SUPFAM" id="SSF81342">
    <property type="entry name" value="Transmembrane di-heme cytochromes"/>
    <property type="match status" value="1"/>
</dbReference>